<name>A0ABT7C210_9CYAN</name>
<evidence type="ECO:0000259" key="11">
    <source>
        <dbReference type="PROSITE" id="PS52019"/>
    </source>
</evidence>
<dbReference type="SUPFAM" id="SSF47336">
    <property type="entry name" value="ACP-like"/>
    <property type="match status" value="2"/>
</dbReference>
<dbReference type="InterPro" id="IPR014043">
    <property type="entry name" value="Acyl_transferase_dom"/>
</dbReference>
<dbReference type="InterPro" id="IPR016036">
    <property type="entry name" value="Malonyl_transacylase_ACP-bd"/>
</dbReference>
<dbReference type="Gene3D" id="2.30.38.10">
    <property type="entry name" value="Luciferase, Domain 3"/>
    <property type="match status" value="1"/>
</dbReference>
<dbReference type="InterPro" id="IPR020806">
    <property type="entry name" value="PKS_PP-bd"/>
</dbReference>
<dbReference type="InterPro" id="IPR050091">
    <property type="entry name" value="PKS_NRPS_Biosynth_Enz"/>
</dbReference>
<dbReference type="InterPro" id="IPR029063">
    <property type="entry name" value="SAM-dependent_MTases_sf"/>
</dbReference>
<comment type="cofactor">
    <cofactor evidence="1">
        <name>pantetheine 4'-phosphate</name>
        <dbReference type="ChEBI" id="CHEBI:47942"/>
    </cofactor>
</comment>
<dbReference type="PANTHER" id="PTHR43775:SF51">
    <property type="entry name" value="INACTIVE PHENOLPHTHIOCEROL SYNTHESIS POLYKETIDE SYNTHASE TYPE I PKS1-RELATED"/>
    <property type="match status" value="1"/>
</dbReference>
<dbReference type="Gene3D" id="3.30.300.30">
    <property type="match status" value="2"/>
</dbReference>
<dbReference type="Gene3D" id="3.30.70.250">
    <property type="entry name" value="Malonyl-CoA ACP transacylase, ACP-binding"/>
    <property type="match status" value="1"/>
</dbReference>
<dbReference type="Pfam" id="PF08242">
    <property type="entry name" value="Methyltransf_12"/>
    <property type="match status" value="1"/>
</dbReference>
<dbReference type="InterPro" id="IPR001242">
    <property type="entry name" value="Condensation_dom"/>
</dbReference>
<dbReference type="PROSITE" id="PS50075">
    <property type="entry name" value="CARRIER"/>
    <property type="match status" value="2"/>
</dbReference>
<dbReference type="Pfam" id="PF00501">
    <property type="entry name" value="AMP-binding"/>
    <property type="match status" value="1"/>
</dbReference>
<keyword evidence="4" id="KW-0808">Transferase</keyword>
<dbReference type="Gene3D" id="3.40.50.150">
    <property type="entry name" value="Vaccinia Virus protein VP39"/>
    <property type="match status" value="1"/>
</dbReference>
<dbReference type="Gene3D" id="3.30.559.10">
    <property type="entry name" value="Chloramphenicol acetyltransferase-like domain"/>
    <property type="match status" value="1"/>
</dbReference>
<dbReference type="SMART" id="SM00827">
    <property type="entry name" value="PKS_AT"/>
    <property type="match status" value="1"/>
</dbReference>
<dbReference type="Gene3D" id="3.30.559.30">
    <property type="entry name" value="Nonribosomal peptide synthetase, condensation domain"/>
    <property type="match status" value="1"/>
</dbReference>
<evidence type="ECO:0000313" key="13">
    <source>
        <dbReference type="Proteomes" id="UP001232992"/>
    </source>
</evidence>
<dbReference type="Pfam" id="PF00668">
    <property type="entry name" value="Condensation"/>
    <property type="match status" value="1"/>
</dbReference>
<dbReference type="SMART" id="SM01294">
    <property type="entry name" value="PKS_PP_betabranch"/>
    <property type="match status" value="1"/>
</dbReference>
<dbReference type="InterPro" id="IPR049900">
    <property type="entry name" value="PKS_mFAS_DH"/>
</dbReference>
<dbReference type="InterPro" id="IPR014030">
    <property type="entry name" value="Ketoacyl_synth_N"/>
</dbReference>
<dbReference type="CDD" id="cd08955">
    <property type="entry name" value="KR_2_FAS_SDR_x"/>
    <property type="match status" value="1"/>
</dbReference>
<feature type="domain" description="PKS/mFAS DH" evidence="11">
    <location>
        <begin position="2197"/>
        <end position="2487"/>
    </location>
</feature>
<dbReference type="Proteomes" id="UP001232992">
    <property type="component" value="Unassembled WGS sequence"/>
</dbReference>
<dbReference type="InterPro" id="IPR036291">
    <property type="entry name" value="NAD(P)-bd_dom_sf"/>
</dbReference>
<evidence type="ECO:0000256" key="1">
    <source>
        <dbReference type="ARBA" id="ARBA00001957"/>
    </source>
</evidence>
<dbReference type="SUPFAM" id="SSF53901">
    <property type="entry name" value="Thiolase-like"/>
    <property type="match status" value="1"/>
</dbReference>
<feature type="region of interest" description="C-terminal hotdog fold" evidence="7">
    <location>
        <begin position="2345"/>
        <end position="2487"/>
    </location>
</feature>
<dbReference type="Gene3D" id="3.40.50.980">
    <property type="match status" value="2"/>
</dbReference>
<dbReference type="Gene3D" id="3.40.50.1820">
    <property type="entry name" value="alpha/beta hydrolase"/>
    <property type="match status" value="1"/>
</dbReference>
<dbReference type="InterPro" id="IPR045851">
    <property type="entry name" value="AMP-bd_C_sf"/>
</dbReference>
<dbReference type="SUPFAM" id="SSF52777">
    <property type="entry name" value="CoA-dependent acyltransferases"/>
    <property type="match status" value="1"/>
</dbReference>
<dbReference type="SUPFAM" id="SSF55048">
    <property type="entry name" value="Probable ACP-binding domain of malonyl-CoA ACP transacylase"/>
    <property type="match status" value="1"/>
</dbReference>
<evidence type="ECO:0000256" key="8">
    <source>
        <dbReference type="SAM" id="Coils"/>
    </source>
</evidence>
<dbReference type="Gene3D" id="3.30.70.3290">
    <property type="match status" value="1"/>
</dbReference>
<dbReference type="Gene3D" id="3.40.50.720">
    <property type="entry name" value="NAD(P)-binding Rossmann-like Domain"/>
    <property type="match status" value="1"/>
</dbReference>
<dbReference type="EMBL" id="JAQOSQ010000019">
    <property type="protein sequence ID" value="MDJ1184731.1"/>
    <property type="molecule type" value="Genomic_DNA"/>
</dbReference>
<sequence length="3377" mass="377813">MSSDRVQCVNINLTQQQAYWKKKLSGQLPVLEAFLNKPRSPVQRLAKSKEYFQLDKHLYLQLTEFISRENSDLFTILLALFKIILFRYTEQEDIIVGSLSNDSLRETKEGSLEKFVNAIALRTKLRGDLSTRELFQRVTQTIDEAREHRDYPFQKLKTEQEITRESIFQVMLVLCNVPFCISQTPIRKEHIANISEPIDRCGLAIVAAEEEESLTLECEYNSELLDSATIQQILGHFQTLLEGIVANPDPCISNLPLLNTAQQQQLLVNWNDTEVKYPQNKCIHQLFEEQVEKTPEAVAAVFAGEQLTYQELNRRANQLAHYLSSLGVEADALVGICVERSLEMLVGILAILKAGSAYVPLDPIYPQERLAFMLADARVSVLVTQEKLATQVPEHGAILVNLDRDRTVISSKSKENPVSNTTAENLAYTIYTSGSTGKPKGVLVTHQNLVHSTQARIEYYSEPLTSYLLLSSFAFDSSVAGIFWTLCVGGTLVLPHQNYGQDPEQLTRLIARYYVSHLLCLPSLYKLILTEETSAKLNSLQTVIVAGEACPIDLIALHHQRLPETSLYNEYGPTEATVWSSVYQCQPQETLARVPIGRPIANAQTYLLDSNLQLVPIGVPGEIYIGGAGITRGYLNRPELTEKRFIPNPFNNSQLKIRNSKLSDRLYKTGDLARYLPDGNIEFLGRLDRQVKLRGFRIELGEIESLLSQHSQVQQTAVLAREDTPGDKRLVAYVVPNEEANTIAKTEQVEQWQEVDNAIYSQSTPVADPTFNIIGWNDSYQGKPIPEEEMREWVEQTTARILACKPTRVLELGCGTGMLLFRIAPHCSKYVGIDISQEALDYIEEQIEQLDRDLSGVELRQGAADNFEGIEPGSFDAVIINSVVQHFPNIDYLIEVLEKAARAVSPQGFIFVGDVRSLPLLEAFHGSVQLYQAPEMRSREQLQQGIQTRMSNEEDLVIDPDFFVALQHHLPHINHVDIQLKRGRDRNELTKFRYDAILHLGKAVSSTKKTSWLDWQQAELTLSSVRQFLQENQPEILGIEAIPNPRLVSEVKLLQLLDKGELTTAAELRETLTQEEGAGIEPEDWWDLSKELPYIVHVNWSRSQANDCYDVIFRHHLTPPYNAHSIPKAEVKPWKDYANNPLQGKIARQLEPQLRHYLQSCLPNYMVPAAFVTLDKMPLTANGKVDHRALPAPERSRPELSTELVMPQSQTEELIARVWQDMLQLEVVGINDNFFELGGNSLLLIQVHKRLVEALKVKLSVVVLFQYPTISSLAQHLSQQDQNKRAFKTRQGISQPVEQDAIAIIGMSGQFPGAKDIDTFWQNLLDGVESISTFTEEELEPADPAWLKNPHYVKAGAILADIDRFDASYFGYSPKEAAILDPQQRIFLECAVVALEDAGYNPELYPGAIAVYAGGGINTYLINNVSPGLGYANNRSFLETVSDVQMTIGQAPDFLPTRVSYKLNLTGPSVNIQTACSTALVAVHSACQSLLNRECDMALAGGVAIRLPQKTGYLHQEGAIFSPDGHCRAFDARAQGTVFGNGAGIVVLKRLSEAIADGDNIYAVIKGSAINNDGSLKVSYAAPSVEGQAAVISEAQAAAGIDASTVSYIETHGTGTPLGDPIEIAALTQAFRETTPETVFCAIGSVKTNVGHLANAAGIAGLIKTVLALKHQQIPPSLHFEKPNPNIDFTNSPFYVNTKLSSWETEDSPRRAGVSSFGMGGTNVHVVLEEAPEQFKIQNSKFQTERLWQVLTLSAKTEKALRNLAEDYVIYLESNAESELANICFTANVGRKHFNYRLALVVQSKQELREQLSRYSSENIRVVHPQEKTGKIAFLFTGQGSQYINMGRQLYESQPTFRNAIARCDEILRSYLDIPLLEVLYPLENGEEEISRLNQTAYTQPALFAIEYALFQLWQSWGIEPDIVMGHSVGEYVAACVAGVFSLEDGLKLIAHRGRLMQALPETGTMVSLLASPERVKEVLQSYENDVAIAAINGPKSVVISGKIAAIDSICDRLESEKIKTKKLTVSHGFHSPLMEPILADFETIARQVNFSLPHLQLISNLTGQVATNEIATADYWARHIRQPVQFAAGTNRLARQGVEIFLEIGPKPILLGMGRQCLPEHESLWLPSLRPAEDDWQQLLTSLARLYLQGIPVNWLGCDRDYPRRREHLPTYPFQRQRHWIEPKQVTRYIQPSDTHPLLGQQLSLAGTQEIRFQSQISQHWHHLNYLSDHRIFDRAILPLTAYLEIALAAGKTSFRSNAIALQEIFIEQPLVLATGEEELDTIQLVLTPQGTDVYSFQLFSLSPARDKQQKPRWNRHAFGQVLLSKAEPEAIQFDLAAWQEQCSEEISAATFYQDRRSQNINFGPSFQGVEQLWKGDGAVLGRIQIPEVVWQEIDSYTLHPAVLDAGLHILGSILPEGTHLPVILENLRVYRRPSRYLWSYATLEQGRTNESDILNARVNLFDDRGNLVALVSGLSLRHANQGSIDRRSDLENHLYEVVWEPTDSISRPQRSEPGDWLIFADRSGIGEALARSLGQQGHRCAIVVPGSNYETLPSDREFVAGYYQVNPAEPEQFRQLLKDNPLSWQGVIHLWSIGAMPENSTPEDSTTAIKRSQLLGSGSALHLVQALSDAKISPRLWLVTQGSRPIDSVPLQVQQAPLWGLGQAISLEYPELRCMRLDLDPSAAETASSVEVLLDELLFSEDSEDQIGYRQEIRYVARLRPFTTQSSKEVLVSKDGSYLITGGLGGLGIKAAQWLIEQGAKHLVLASRRGISTPKVREEVRQLEQEGAEVLVVTADVSQQEDVTRLLAACLQPLRGIIHAAGVLDDGVLQQQSWERFEKVMAPKVAGSWNLHHLTKDLPLDFFICFSSAASITGMVGQGNYIAANTFLDAIAYHRRTLNLPALSVNWGAWGEVGMAAKLSSEQQLRLAAQGIDFITYPEGFQLLGKLMTQDITQVTVLPMTDWSQWMSGLQQVPTFYEYLMPDTSVKPESNQLLKLELDGIPESARRNALTCHVRELVAKTLGFKEPETIELGQRLFNLGLDSLMAIELRSYLQRSLGCNLRSTLLFDYPTLEALVDYLAVEVLDLDNSTLASPNSKSNYCSTLVKMQPDGSKPPFFCLPGVLGNVFELEPLARYLGNEQPFYGLRSLGLDEDIEPYTQMADIAAHHIKSIQEIQPNGPYFLAGHSFGGKVAFEIANQLRHQGQNIALLAIMDIPVLVAEHEKDVLYWDNSKYIRGLASMFERSFEQTLNLPSTLDSLSWEQQINLLLLALKKVGKVFSEIELRRLFLVYKANMQAMAQYVPQKVYPNPITLLRANEIHPEDDFLPDKKMTQKDPNWGWGQLSSQSLSFHTVPGNHFSMMKEPHIQRLAQILKYC</sequence>
<dbReference type="NCBIfam" id="TIGR01733">
    <property type="entry name" value="AA-adenyl-dom"/>
    <property type="match status" value="1"/>
</dbReference>
<dbReference type="InterPro" id="IPR013968">
    <property type="entry name" value="PKS_KR"/>
</dbReference>
<dbReference type="InterPro" id="IPR014031">
    <property type="entry name" value="Ketoacyl_synth_C"/>
</dbReference>
<feature type="domain" description="Carrier" evidence="9">
    <location>
        <begin position="3010"/>
        <end position="3085"/>
    </location>
</feature>
<dbReference type="Pfam" id="PF08659">
    <property type="entry name" value="KR"/>
    <property type="match status" value="1"/>
</dbReference>
<dbReference type="InterPro" id="IPR018201">
    <property type="entry name" value="Ketoacyl_synth_AS"/>
</dbReference>
<dbReference type="CDD" id="cd05930">
    <property type="entry name" value="A_NRPS"/>
    <property type="match status" value="1"/>
</dbReference>
<dbReference type="SMART" id="SM00824">
    <property type="entry name" value="PKS_TE"/>
    <property type="match status" value="1"/>
</dbReference>
<keyword evidence="13" id="KW-1185">Reference proteome</keyword>
<dbReference type="PROSITE" id="PS52004">
    <property type="entry name" value="KS3_2"/>
    <property type="match status" value="1"/>
</dbReference>
<dbReference type="InterPro" id="IPR010071">
    <property type="entry name" value="AA_adenyl_dom"/>
</dbReference>
<feature type="active site" description="Proton acceptor; for dehydratase activity" evidence="7">
    <location>
        <position position="2231"/>
    </location>
</feature>
<dbReference type="SUPFAM" id="SSF53474">
    <property type="entry name" value="alpha/beta-Hydrolases"/>
    <property type="match status" value="1"/>
</dbReference>
<feature type="coiled-coil region" evidence="8">
    <location>
        <begin position="833"/>
        <end position="860"/>
    </location>
</feature>
<dbReference type="SUPFAM" id="SSF51735">
    <property type="entry name" value="NAD(P)-binding Rossmann-fold domains"/>
    <property type="match status" value="2"/>
</dbReference>
<dbReference type="InterPro" id="IPR049552">
    <property type="entry name" value="PKS_DH_N"/>
</dbReference>
<dbReference type="Pfam" id="PF21089">
    <property type="entry name" value="PKS_DH_N"/>
    <property type="match status" value="1"/>
</dbReference>
<dbReference type="InterPro" id="IPR042104">
    <property type="entry name" value="PKS_dehydratase_sf"/>
</dbReference>
<feature type="region of interest" description="N-terminal hotdog fold" evidence="7">
    <location>
        <begin position="2197"/>
        <end position="2330"/>
    </location>
</feature>
<dbReference type="InterPro" id="IPR000873">
    <property type="entry name" value="AMP-dep_synth/lig_dom"/>
</dbReference>
<comment type="caution">
    <text evidence="12">The sequence shown here is derived from an EMBL/GenBank/DDBJ whole genome shotgun (WGS) entry which is preliminary data.</text>
</comment>
<dbReference type="Pfam" id="PF00698">
    <property type="entry name" value="Acyl_transf_1"/>
    <property type="match status" value="1"/>
</dbReference>
<dbReference type="SUPFAM" id="SSF53335">
    <property type="entry name" value="S-adenosyl-L-methionine-dependent methyltransferases"/>
    <property type="match status" value="1"/>
</dbReference>
<dbReference type="Pfam" id="PF02801">
    <property type="entry name" value="Ketoacyl-synt_C"/>
    <property type="match status" value="1"/>
</dbReference>
<feature type="domain" description="Ketosynthase family 3 (KS3)" evidence="10">
    <location>
        <begin position="1299"/>
        <end position="1730"/>
    </location>
</feature>
<dbReference type="InterPro" id="IPR013217">
    <property type="entry name" value="Methyltransf_12"/>
</dbReference>
<dbReference type="InterPro" id="IPR016035">
    <property type="entry name" value="Acyl_Trfase/lysoPLipase"/>
</dbReference>
<dbReference type="InterPro" id="IPR057326">
    <property type="entry name" value="KR_dom"/>
</dbReference>
<evidence type="ECO:0000256" key="2">
    <source>
        <dbReference type="ARBA" id="ARBA00022450"/>
    </source>
</evidence>
<dbReference type="CDD" id="cd00833">
    <property type="entry name" value="PKS"/>
    <property type="match status" value="1"/>
</dbReference>
<dbReference type="PROSITE" id="PS52019">
    <property type="entry name" value="PKS_MFAS_DH"/>
    <property type="match status" value="1"/>
</dbReference>
<dbReference type="Pfam" id="PF00109">
    <property type="entry name" value="ketoacyl-synt"/>
    <property type="match status" value="1"/>
</dbReference>
<accession>A0ABT7C210</accession>
<keyword evidence="2" id="KW-0596">Phosphopantetheine</keyword>
<feature type="domain" description="Carrier" evidence="9">
    <location>
        <begin position="1206"/>
        <end position="1281"/>
    </location>
</feature>
<gene>
    <name evidence="12" type="ORF">PMH09_16200</name>
</gene>
<dbReference type="PANTHER" id="PTHR43775">
    <property type="entry name" value="FATTY ACID SYNTHASE"/>
    <property type="match status" value="1"/>
</dbReference>
<dbReference type="InterPro" id="IPR016039">
    <property type="entry name" value="Thiolase-like"/>
</dbReference>
<dbReference type="InterPro" id="IPR023213">
    <property type="entry name" value="CAT-like_dom_sf"/>
</dbReference>
<dbReference type="Pfam" id="PF14765">
    <property type="entry name" value="PS-DH"/>
    <property type="match status" value="1"/>
</dbReference>
<evidence type="ECO:0000313" key="12">
    <source>
        <dbReference type="EMBL" id="MDJ1184731.1"/>
    </source>
</evidence>
<proteinExistence type="inferred from homology"/>
<dbReference type="SUPFAM" id="SSF52151">
    <property type="entry name" value="FabD/lysophospholipase-like"/>
    <property type="match status" value="1"/>
</dbReference>
<dbReference type="Gene3D" id="3.10.129.110">
    <property type="entry name" value="Polyketide synthase dehydratase"/>
    <property type="match status" value="1"/>
</dbReference>
<evidence type="ECO:0000256" key="4">
    <source>
        <dbReference type="ARBA" id="ARBA00022679"/>
    </source>
</evidence>
<evidence type="ECO:0000256" key="3">
    <source>
        <dbReference type="ARBA" id="ARBA00022553"/>
    </source>
</evidence>
<dbReference type="InterPro" id="IPR009081">
    <property type="entry name" value="PP-bd_ACP"/>
</dbReference>
<keyword evidence="3" id="KW-0597">Phosphoprotein</keyword>
<evidence type="ECO:0000259" key="10">
    <source>
        <dbReference type="PROSITE" id="PS52004"/>
    </source>
</evidence>
<dbReference type="SMART" id="SM00822">
    <property type="entry name" value="PKS_KR"/>
    <property type="match status" value="1"/>
</dbReference>
<keyword evidence="8" id="KW-0175">Coiled coil</keyword>
<evidence type="ECO:0000256" key="6">
    <source>
        <dbReference type="ARBA" id="ARBA00029443"/>
    </source>
</evidence>
<dbReference type="Pfam" id="PF22621">
    <property type="entry name" value="CurL-like_PKS_C"/>
    <property type="match status" value="1"/>
</dbReference>
<dbReference type="Gene3D" id="3.40.47.10">
    <property type="match status" value="1"/>
</dbReference>
<dbReference type="Pfam" id="PF00975">
    <property type="entry name" value="Thioesterase"/>
    <property type="match status" value="1"/>
</dbReference>
<dbReference type="SMART" id="SM00826">
    <property type="entry name" value="PKS_DH"/>
    <property type="match status" value="1"/>
</dbReference>
<dbReference type="Gene3D" id="3.40.366.10">
    <property type="entry name" value="Malonyl-Coenzyme A Acyl Carrier Protein, domain 2"/>
    <property type="match status" value="1"/>
</dbReference>
<dbReference type="InterPro" id="IPR036736">
    <property type="entry name" value="ACP-like_sf"/>
</dbReference>
<dbReference type="InterPro" id="IPR020841">
    <property type="entry name" value="PKS_Beta-ketoAc_synthase_dom"/>
</dbReference>
<keyword evidence="5" id="KW-0511">Multifunctional enzyme</keyword>
<dbReference type="SMART" id="SM00825">
    <property type="entry name" value="PKS_KS"/>
    <property type="match status" value="1"/>
</dbReference>
<dbReference type="InterPro" id="IPR020807">
    <property type="entry name" value="PKS_DH"/>
</dbReference>
<dbReference type="Pfam" id="PF00550">
    <property type="entry name" value="PP-binding"/>
    <property type="match status" value="2"/>
</dbReference>
<evidence type="ECO:0000259" key="9">
    <source>
        <dbReference type="PROSITE" id="PS50075"/>
    </source>
</evidence>
<evidence type="ECO:0000256" key="7">
    <source>
        <dbReference type="PROSITE-ProRule" id="PRU01363"/>
    </source>
</evidence>
<dbReference type="InterPro" id="IPR001227">
    <property type="entry name" value="Ac_transferase_dom_sf"/>
</dbReference>
<dbReference type="Gene3D" id="1.10.1200.10">
    <property type="entry name" value="ACP-like"/>
    <property type="match status" value="2"/>
</dbReference>
<organism evidence="12 13">
    <name type="scientific">Roseofilum casamattae BLCC-M143</name>
    <dbReference type="NCBI Taxonomy" id="3022442"/>
    <lineage>
        <taxon>Bacteria</taxon>
        <taxon>Bacillati</taxon>
        <taxon>Cyanobacteriota</taxon>
        <taxon>Cyanophyceae</taxon>
        <taxon>Desertifilales</taxon>
        <taxon>Desertifilaceae</taxon>
        <taxon>Roseofilum</taxon>
        <taxon>Roseofilum casamattae</taxon>
    </lineage>
</organism>
<reference evidence="12 13" key="1">
    <citation type="submission" date="2023-01" db="EMBL/GenBank/DDBJ databases">
        <title>Novel diversity within Roseofilum (Cyanobacteria; Desertifilaceae) from marine benthic mats with descriptions of four novel species.</title>
        <authorList>
            <person name="Wang Y."/>
            <person name="Berthold D.E."/>
            <person name="Hu J."/>
            <person name="Lefler F.W."/>
            <person name="Laughinghouse H.D. IV."/>
        </authorList>
    </citation>
    <scope>NUCLEOTIDE SEQUENCE [LARGE SCALE GENOMIC DNA]</scope>
    <source>
        <strain evidence="12 13">BLCC-M143</strain>
    </source>
</reference>
<dbReference type="SUPFAM" id="SSF56801">
    <property type="entry name" value="Acetyl-CoA synthetase-like"/>
    <property type="match status" value="1"/>
</dbReference>
<dbReference type="InterPro" id="IPR020802">
    <property type="entry name" value="TesA-like"/>
</dbReference>
<protein>
    <submittedName>
        <fullName evidence="12">Amino acid adenylation domain-containing protein</fullName>
    </submittedName>
</protein>
<feature type="active site" description="Proton donor; for dehydratase activity" evidence="7">
    <location>
        <position position="2406"/>
    </location>
</feature>
<dbReference type="CDD" id="cd02440">
    <property type="entry name" value="AdoMet_MTases"/>
    <property type="match status" value="1"/>
</dbReference>
<dbReference type="RefSeq" id="WP_283759386.1">
    <property type="nucleotide sequence ID" value="NZ_JAQOSQ010000019.1"/>
</dbReference>
<dbReference type="InterPro" id="IPR029058">
    <property type="entry name" value="AB_hydrolase_fold"/>
</dbReference>
<dbReference type="InterPro" id="IPR001031">
    <property type="entry name" value="Thioesterase"/>
</dbReference>
<dbReference type="PROSITE" id="PS00606">
    <property type="entry name" value="KS3_1"/>
    <property type="match status" value="1"/>
</dbReference>
<dbReference type="InterPro" id="IPR049551">
    <property type="entry name" value="PKS_DH_C"/>
</dbReference>
<comment type="similarity">
    <text evidence="6">In the C-terminal section; belongs to the NRP synthetase family.</text>
</comment>
<evidence type="ECO:0000256" key="5">
    <source>
        <dbReference type="ARBA" id="ARBA00023268"/>
    </source>
</evidence>
<dbReference type="SMART" id="SM00823">
    <property type="entry name" value="PKS_PP"/>
    <property type="match status" value="2"/>
</dbReference>